<keyword evidence="1 2" id="KW-0238">DNA-binding</keyword>
<proteinExistence type="predicted"/>
<evidence type="ECO:0000256" key="3">
    <source>
        <dbReference type="SAM" id="MobiDB-lite"/>
    </source>
</evidence>
<feature type="DNA-binding region" description="H-T-H motif" evidence="2">
    <location>
        <begin position="52"/>
        <end position="71"/>
    </location>
</feature>
<dbReference type="AlphaFoldDB" id="A0A7X2RWX0"/>
<dbReference type="OrthoDB" id="5816932at2"/>
<dbReference type="PROSITE" id="PS50977">
    <property type="entry name" value="HTH_TETR_2"/>
    <property type="match status" value="1"/>
</dbReference>
<dbReference type="PANTHER" id="PTHR30055">
    <property type="entry name" value="HTH-TYPE TRANSCRIPTIONAL REGULATOR RUTR"/>
    <property type="match status" value="1"/>
</dbReference>
<dbReference type="Pfam" id="PF00440">
    <property type="entry name" value="TetR_N"/>
    <property type="match status" value="1"/>
</dbReference>
<dbReference type="Gene3D" id="1.10.357.10">
    <property type="entry name" value="Tetracycline Repressor, domain 2"/>
    <property type="match status" value="1"/>
</dbReference>
<dbReference type="InterPro" id="IPR050109">
    <property type="entry name" value="HTH-type_TetR-like_transc_reg"/>
</dbReference>
<protein>
    <submittedName>
        <fullName evidence="5">TetR family transcriptional regulator</fullName>
    </submittedName>
</protein>
<evidence type="ECO:0000256" key="1">
    <source>
        <dbReference type="ARBA" id="ARBA00023125"/>
    </source>
</evidence>
<dbReference type="RefSeq" id="WP_154744405.1">
    <property type="nucleotide sequence ID" value="NZ_JBHSTG010000009.1"/>
</dbReference>
<feature type="domain" description="HTH tetR-type" evidence="4">
    <location>
        <begin position="29"/>
        <end position="89"/>
    </location>
</feature>
<dbReference type="SUPFAM" id="SSF46689">
    <property type="entry name" value="Homeodomain-like"/>
    <property type="match status" value="1"/>
</dbReference>
<dbReference type="InterPro" id="IPR001647">
    <property type="entry name" value="HTH_TetR"/>
</dbReference>
<dbReference type="EMBL" id="WLYI01000022">
    <property type="protein sequence ID" value="MTD20765.1"/>
    <property type="molecule type" value="Genomic_DNA"/>
</dbReference>
<evidence type="ECO:0000313" key="6">
    <source>
        <dbReference type="Proteomes" id="UP000431485"/>
    </source>
</evidence>
<evidence type="ECO:0000313" key="5">
    <source>
        <dbReference type="EMBL" id="MTD20765.1"/>
    </source>
</evidence>
<organism evidence="5 6">
    <name type="scientific">Pseudomonas karstica</name>
    <dbReference type="NCBI Taxonomy" id="1055468"/>
    <lineage>
        <taxon>Bacteria</taxon>
        <taxon>Pseudomonadati</taxon>
        <taxon>Pseudomonadota</taxon>
        <taxon>Gammaproteobacteria</taxon>
        <taxon>Pseudomonadales</taxon>
        <taxon>Pseudomonadaceae</taxon>
        <taxon>Pseudomonas</taxon>
    </lineage>
</organism>
<evidence type="ECO:0000256" key="2">
    <source>
        <dbReference type="PROSITE-ProRule" id="PRU00335"/>
    </source>
</evidence>
<dbReference type="PRINTS" id="PR00455">
    <property type="entry name" value="HTHTETR"/>
</dbReference>
<feature type="region of interest" description="Disordered" evidence="3">
    <location>
        <begin position="1"/>
        <end position="29"/>
    </location>
</feature>
<accession>A0A7X2RWX0</accession>
<evidence type="ECO:0000259" key="4">
    <source>
        <dbReference type="PROSITE" id="PS50977"/>
    </source>
</evidence>
<name>A0A7X2RWX0_9PSED</name>
<dbReference type="Proteomes" id="UP000431485">
    <property type="component" value="Unassembled WGS sequence"/>
</dbReference>
<dbReference type="PANTHER" id="PTHR30055:SF148">
    <property type="entry name" value="TETR-FAMILY TRANSCRIPTIONAL REGULATOR"/>
    <property type="match status" value="1"/>
</dbReference>
<keyword evidence="6" id="KW-1185">Reference proteome</keyword>
<dbReference type="GO" id="GO:0003700">
    <property type="term" value="F:DNA-binding transcription factor activity"/>
    <property type="evidence" value="ECO:0007669"/>
    <property type="project" value="TreeGrafter"/>
</dbReference>
<dbReference type="GO" id="GO:0000976">
    <property type="term" value="F:transcription cis-regulatory region binding"/>
    <property type="evidence" value="ECO:0007669"/>
    <property type="project" value="TreeGrafter"/>
</dbReference>
<gene>
    <name evidence="5" type="ORF">GIR22_16685</name>
</gene>
<dbReference type="InterPro" id="IPR009057">
    <property type="entry name" value="Homeodomain-like_sf"/>
</dbReference>
<reference evidence="5 6" key="1">
    <citation type="submission" date="2019-11" db="EMBL/GenBank/DDBJ databases">
        <title>Pseudmonas karstica sp. nov. and Pseudomonas spelaei sp. nov. from caves.</title>
        <authorList>
            <person name="Zeman M."/>
        </authorList>
    </citation>
    <scope>NUCLEOTIDE SEQUENCE [LARGE SCALE GENOMIC DNA]</scope>
    <source>
        <strain evidence="5 6">CCM 7891</strain>
    </source>
</reference>
<sequence length="203" mass="22558">MPRNDPPNTAKAPLENPVSRVQAGRPRSTEVDQRILNETLDVISEKGFSGVTVNEICSRAGISRATFYRRYPSPAEALADAINANFKFDALPHSEDPVEYLLEFVQSMERSYSDPRIAPAIGFLISECNAKPNVYERLLAGVSERRVHVHNALTTTGIISEPPPHIDLEEILVILSSLAWTASVTRRKLDPDVIRTVITRLVL</sequence>
<comment type="caution">
    <text evidence="5">The sequence shown here is derived from an EMBL/GenBank/DDBJ whole genome shotgun (WGS) entry which is preliminary data.</text>
</comment>